<keyword evidence="1" id="KW-0732">Signal</keyword>
<feature type="chain" id="PRO_5013188990" evidence="1">
    <location>
        <begin position="23"/>
        <end position="243"/>
    </location>
</feature>
<accession>A0A224YHH1</accession>
<reference evidence="2" key="1">
    <citation type="journal article" date="2017" name="Parasit. Vectors">
        <title>Sialotranscriptomics of Rhipicephalus zambeziensis reveals intricate expression profiles of secretory proteins and suggests tight temporal transcriptional regulation during blood-feeding.</title>
        <authorList>
            <person name="de Castro M.H."/>
            <person name="de Klerk D."/>
            <person name="Pienaar R."/>
            <person name="Rees D.J.G."/>
            <person name="Mans B.J."/>
        </authorList>
    </citation>
    <scope>NUCLEOTIDE SEQUENCE</scope>
    <source>
        <tissue evidence="2">Salivary glands</tissue>
    </source>
</reference>
<organism evidence="2">
    <name type="scientific">Rhipicephalus zambeziensis</name>
    <dbReference type="NCBI Taxonomy" id="60191"/>
    <lineage>
        <taxon>Eukaryota</taxon>
        <taxon>Metazoa</taxon>
        <taxon>Ecdysozoa</taxon>
        <taxon>Arthropoda</taxon>
        <taxon>Chelicerata</taxon>
        <taxon>Arachnida</taxon>
        <taxon>Acari</taxon>
        <taxon>Parasitiformes</taxon>
        <taxon>Ixodida</taxon>
        <taxon>Ixodoidea</taxon>
        <taxon>Ixodidae</taxon>
        <taxon>Rhipicephalinae</taxon>
        <taxon>Rhipicephalus</taxon>
        <taxon>Rhipicephalus</taxon>
    </lineage>
</organism>
<evidence type="ECO:0000256" key="1">
    <source>
        <dbReference type="SAM" id="SignalP"/>
    </source>
</evidence>
<dbReference type="AlphaFoldDB" id="A0A224YHH1"/>
<dbReference type="EMBL" id="GFPF01004053">
    <property type="protein sequence ID" value="MAA15199.1"/>
    <property type="molecule type" value="Transcribed_RNA"/>
</dbReference>
<proteinExistence type="predicted"/>
<dbReference type="InterPro" id="IPR012674">
    <property type="entry name" value="Calycin"/>
</dbReference>
<feature type="signal peptide" evidence="1">
    <location>
        <begin position="1"/>
        <end position="22"/>
    </location>
</feature>
<dbReference type="Gene3D" id="2.40.128.20">
    <property type="match status" value="1"/>
</dbReference>
<sequence length="243" mass="27744">MFPKRVQLHALILLFACSLCVASTGNDIQSTDNFDGRQNLIRVESRGNDIDGGQNFDGSLNLIEVLNTTEPYWVYYQTYSNSFEVSIGENHMDVETICIKNVLVGLSDDEYNYTQYDYSQSAESASNYTGKFIYINETAKKKPPEAMTVYQDGETDPDETMTLEYTDPESHKCNVYTIFTFKNKISDGGLMCEMHVKDSQVEHGPTASCLEFYESRCTGKRYEVYKKQCKNKGFDDVTFQEIK</sequence>
<protein>
    <submittedName>
        <fullName evidence="2">Lipocalin</fullName>
    </submittedName>
</protein>
<dbReference type="SUPFAM" id="SSF50814">
    <property type="entry name" value="Lipocalins"/>
    <property type="match status" value="1"/>
</dbReference>
<evidence type="ECO:0000313" key="2">
    <source>
        <dbReference type="EMBL" id="MAA15199.1"/>
    </source>
</evidence>
<dbReference type="PROSITE" id="PS51257">
    <property type="entry name" value="PROKAR_LIPOPROTEIN"/>
    <property type="match status" value="1"/>
</dbReference>
<name>A0A224YHH1_9ACAR</name>